<keyword evidence="2" id="KW-0472">Membrane</keyword>
<keyword evidence="2" id="KW-0812">Transmembrane</keyword>
<dbReference type="PRINTS" id="PR00081">
    <property type="entry name" value="GDHRDH"/>
</dbReference>
<protein>
    <submittedName>
        <fullName evidence="3">Uncharacterized protein</fullName>
    </submittedName>
</protein>
<evidence type="ECO:0000256" key="1">
    <source>
        <dbReference type="ARBA" id="ARBA00023002"/>
    </source>
</evidence>
<dbReference type="InterPro" id="IPR036291">
    <property type="entry name" value="NAD(P)-bd_dom_sf"/>
</dbReference>
<dbReference type="PANTHER" id="PTHR43157">
    <property type="entry name" value="PHOSPHATIDYLINOSITOL-GLYCAN BIOSYNTHESIS CLASS F PROTEIN-RELATED"/>
    <property type="match status" value="1"/>
</dbReference>
<dbReference type="Pfam" id="PF00106">
    <property type="entry name" value="adh_short"/>
    <property type="match status" value="1"/>
</dbReference>
<reference evidence="3" key="1">
    <citation type="submission" date="2015-11" db="EMBL/GenBank/DDBJ databases">
        <title>De novo transcriptome assembly of four potential Pierce s Disease insect vectors from Arizona vineyards.</title>
        <authorList>
            <person name="Tassone E.E."/>
        </authorList>
    </citation>
    <scope>NUCLEOTIDE SEQUENCE</scope>
</reference>
<proteinExistence type="predicted"/>
<dbReference type="InterPro" id="IPR002347">
    <property type="entry name" value="SDR_fam"/>
</dbReference>
<evidence type="ECO:0000313" key="3">
    <source>
        <dbReference type="EMBL" id="JAT17713.1"/>
    </source>
</evidence>
<dbReference type="GO" id="GO:0016491">
    <property type="term" value="F:oxidoreductase activity"/>
    <property type="evidence" value="ECO:0007669"/>
    <property type="project" value="UniProtKB-KW"/>
</dbReference>
<organism evidence="3">
    <name type="scientific">Graphocephala atropunctata</name>
    <dbReference type="NCBI Taxonomy" id="36148"/>
    <lineage>
        <taxon>Eukaryota</taxon>
        <taxon>Metazoa</taxon>
        <taxon>Ecdysozoa</taxon>
        <taxon>Arthropoda</taxon>
        <taxon>Hexapoda</taxon>
        <taxon>Insecta</taxon>
        <taxon>Pterygota</taxon>
        <taxon>Neoptera</taxon>
        <taxon>Paraneoptera</taxon>
        <taxon>Hemiptera</taxon>
        <taxon>Auchenorrhyncha</taxon>
        <taxon>Membracoidea</taxon>
        <taxon>Cicadellidae</taxon>
        <taxon>Cicadellinae</taxon>
        <taxon>Cicadellini</taxon>
        <taxon>Graphocephala</taxon>
    </lineage>
</organism>
<dbReference type="PANTHER" id="PTHR43157:SF31">
    <property type="entry name" value="PHOSPHATIDYLINOSITOL-GLYCAN BIOSYNTHESIS CLASS F PROTEIN"/>
    <property type="match status" value="1"/>
</dbReference>
<evidence type="ECO:0000256" key="2">
    <source>
        <dbReference type="SAM" id="Phobius"/>
    </source>
</evidence>
<dbReference type="SUPFAM" id="SSF51735">
    <property type="entry name" value="NAD(P)-binding Rossmann-fold domains"/>
    <property type="match status" value="1"/>
</dbReference>
<accession>A0A1B6L1W5</accession>
<dbReference type="EMBL" id="GEBQ01022264">
    <property type="protein sequence ID" value="JAT17713.1"/>
    <property type="molecule type" value="Transcribed_RNA"/>
</dbReference>
<name>A0A1B6L1W5_9HEMI</name>
<keyword evidence="1" id="KW-0560">Oxidoreductase</keyword>
<feature type="transmembrane region" description="Helical" evidence="2">
    <location>
        <begin position="6"/>
        <end position="22"/>
    </location>
</feature>
<dbReference type="Gene3D" id="3.40.50.720">
    <property type="entry name" value="NAD(P)-binding Rossmann-like Domain"/>
    <property type="match status" value="1"/>
</dbReference>
<dbReference type="AlphaFoldDB" id="A0A1B6L1W5"/>
<gene>
    <name evidence="3" type="ORF">g.23276</name>
</gene>
<keyword evidence="2" id="KW-1133">Transmembrane helix</keyword>
<sequence length="325" mass="36263">MVLGIVYILVPVVFVLGIFRKYRESTWGKCKDFESLQGRVFIVTGANSGLGKETVKGLAVRKARIIMACRDMARAKATIEDIRKVIATGELIPMEVDLTSLKSVKSFAEEILKDFPQIHALINNAGVSIPVTKQQKTQDGFEIHFGVNHLSHFLLTNLLLDRLKSSAPSRVVIVSSTLHQSGVIDFDNLNGEKGLTGKVRNPGYCNSKLANAYHCQELARRTADAGVDVFAVCPGFCYTRLFRHSDIRWYQYVLFLPIAFFFMRTASQGCQTILHCAVSEGVQGSSGQFYRDCKPYKSTHSFKPEVGLKLWEVSEELVSKTLKES</sequence>